<feature type="transmembrane region" description="Helical" evidence="1">
    <location>
        <begin position="52"/>
        <end position="77"/>
    </location>
</feature>
<proteinExistence type="predicted"/>
<keyword evidence="1" id="KW-1133">Transmembrane helix</keyword>
<dbReference type="AlphaFoldDB" id="A0A0H5BHF9"/>
<evidence type="ECO:0000256" key="1">
    <source>
        <dbReference type="SAM" id="Phobius"/>
    </source>
</evidence>
<sequence>MLFFECNNLLKTVGKIKIVFLIFFFTCLIVLKINKFFKIFTFMPNSFKDFNYIIIYIVKNIFFHGAPSCVNIFFFIININ</sequence>
<geneLocation type="nucleomorph" evidence="2"/>
<evidence type="ECO:0000313" key="2">
    <source>
        <dbReference type="EMBL" id="BAS01661.1"/>
    </source>
</evidence>
<protein>
    <submittedName>
        <fullName evidence="2">Uncharacterized protein</fullName>
    </submittedName>
</protein>
<keyword evidence="1" id="KW-0472">Membrane</keyword>
<keyword evidence="2" id="KW-0542">Nucleomorph</keyword>
<organism evidence="2">
    <name type="scientific">Lotharella vacuolata</name>
    <dbReference type="NCBI Taxonomy" id="74820"/>
    <lineage>
        <taxon>Eukaryota</taxon>
        <taxon>Sar</taxon>
        <taxon>Rhizaria</taxon>
        <taxon>Cercozoa</taxon>
        <taxon>Chlorarachniophyceae</taxon>
        <taxon>Lotharella</taxon>
    </lineage>
</organism>
<accession>A0A0H5BHF9</accession>
<name>A0A0H5BHF9_9EUKA</name>
<reference evidence="2" key="1">
    <citation type="journal article" date="2015" name="Genome Biol. Evol.">
        <title>Nucleomorph Genome Sequences of Two Chlorarachniophytes, Amorphochlora amoebiformis and Lotharella vacuolata.</title>
        <authorList>
            <person name="Suzuki S."/>
            <person name="Shirato S."/>
            <person name="Hirakawa Y."/>
            <person name="Ishida K."/>
        </authorList>
    </citation>
    <scope>NUCLEOTIDE SEQUENCE</scope>
    <source>
        <strain evidence="2">CCMP240</strain>
    </source>
</reference>
<keyword evidence="1" id="KW-0812">Transmembrane</keyword>
<dbReference type="EMBL" id="AB996601">
    <property type="protein sequence ID" value="BAS01661.1"/>
    <property type="molecule type" value="Genomic_DNA"/>
</dbReference>